<proteinExistence type="predicted"/>
<dbReference type="PROSITE" id="PS50966">
    <property type="entry name" value="ZF_SWIM"/>
    <property type="match status" value="1"/>
</dbReference>
<dbReference type="PANTHER" id="PTHR28498">
    <property type="entry name" value="ZINC FINGER SWIM DOMAIN-CONTAINING PROTEIN 7"/>
    <property type="match status" value="1"/>
</dbReference>
<dbReference type="Proteomes" id="UP001497623">
    <property type="component" value="Unassembled WGS sequence"/>
</dbReference>
<keyword evidence="1" id="KW-0863">Zinc-finger</keyword>
<dbReference type="Pfam" id="PF04434">
    <property type="entry name" value="SWIM"/>
    <property type="match status" value="1"/>
</dbReference>
<dbReference type="GO" id="GO:0097196">
    <property type="term" value="C:Shu complex"/>
    <property type="evidence" value="ECO:0007669"/>
    <property type="project" value="TreeGrafter"/>
</dbReference>
<feature type="non-terminal residue" evidence="3">
    <location>
        <position position="136"/>
    </location>
</feature>
<name>A0AAV2R4M3_MEGNR</name>
<reference evidence="3 4" key="1">
    <citation type="submission" date="2024-05" db="EMBL/GenBank/DDBJ databases">
        <authorList>
            <person name="Wallberg A."/>
        </authorList>
    </citation>
    <scope>NUCLEOTIDE SEQUENCE [LARGE SCALE GENOMIC DNA]</scope>
</reference>
<dbReference type="InterPro" id="IPR007527">
    <property type="entry name" value="Znf_SWIM"/>
</dbReference>
<evidence type="ECO:0000256" key="1">
    <source>
        <dbReference type="PROSITE-ProRule" id="PRU00325"/>
    </source>
</evidence>
<accession>A0AAV2R4M3</accession>
<keyword evidence="1" id="KW-0862">Zinc</keyword>
<dbReference type="PANTHER" id="PTHR28498:SF1">
    <property type="entry name" value="ZINC FINGER SWIM DOMAIN-CONTAINING PROTEIN 7"/>
    <property type="match status" value="1"/>
</dbReference>
<dbReference type="AlphaFoldDB" id="A0AAV2R4M3"/>
<comment type="caution">
    <text evidence="3">The sequence shown here is derived from an EMBL/GenBank/DDBJ whole genome shotgun (WGS) entry which is preliminary data.</text>
</comment>
<keyword evidence="4" id="KW-1185">Reference proteome</keyword>
<evidence type="ECO:0000313" key="4">
    <source>
        <dbReference type="Proteomes" id="UP001497623"/>
    </source>
</evidence>
<dbReference type="EMBL" id="CAXKWB010016072">
    <property type="protein sequence ID" value="CAL4115305.1"/>
    <property type="molecule type" value="Genomic_DNA"/>
</dbReference>
<evidence type="ECO:0000313" key="3">
    <source>
        <dbReference type="EMBL" id="CAL4115305.1"/>
    </source>
</evidence>
<dbReference type="GO" id="GO:0008270">
    <property type="term" value="F:zinc ion binding"/>
    <property type="evidence" value="ECO:0007669"/>
    <property type="project" value="UniProtKB-KW"/>
</dbReference>
<sequence>MFVPFFWEQVVKRFFEKGLEVRPQYSRVRTEVAHTEVRRHPPYTKIKMSQKTNISVLKSPSGRWLYQVMGSSGIHYVVLPNSNVCQCPAFKFAVVKRRDSIMCKHVLAARLAEAMCTFEEKMVSDYYIMDILTCIQ</sequence>
<organism evidence="3 4">
    <name type="scientific">Meganyctiphanes norvegica</name>
    <name type="common">Northern krill</name>
    <name type="synonym">Thysanopoda norvegica</name>
    <dbReference type="NCBI Taxonomy" id="48144"/>
    <lineage>
        <taxon>Eukaryota</taxon>
        <taxon>Metazoa</taxon>
        <taxon>Ecdysozoa</taxon>
        <taxon>Arthropoda</taxon>
        <taxon>Crustacea</taxon>
        <taxon>Multicrustacea</taxon>
        <taxon>Malacostraca</taxon>
        <taxon>Eumalacostraca</taxon>
        <taxon>Eucarida</taxon>
        <taxon>Euphausiacea</taxon>
        <taxon>Euphausiidae</taxon>
        <taxon>Meganyctiphanes</taxon>
    </lineage>
</organism>
<keyword evidence="1" id="KW-0479">Metal-binding</keyword>
<feature type="domain" description="SWIM-type" evidence="2">
    <location>
        <begin position="76"/>
        <end position="114"/>
    </location>
</feature>
<evidence type="ECO:0000259" key="2">
    <source>
        <dbReference type="PROSITE" id="PS50966"/>
    </source>
</evidence>
<dbReference type="GO" id="GO:0000724">
    <property type="term" value="P:double-strand break repair via homologous recombination"/>
    <property type="evidence" value="ECO:0007669"/>
    <property type="project" value="TreeGrafter"/>
</dbReference>
<protein>
    <recommendedName>
        <fullName evidence="2">SWIM-type domain-containing protein</fullName>
    </recommendedName>
</protein>
<gene>
    <name evidence="3" type="ORF">MNOR_LOCUS20627</name>
</gene>